<name>A0A813JX34_POLGL</name>
<gene>
    <name evidence="2" type="ORF">PGLA2088_LOCUS24898</name>
</gene>
<dbReference type="Proteomes" id="UP000626109">
    <property type="component" value="Unassembled WGS sequence"/>
</dbReference>
<accession>A0A813JX34</accession>
<comment type="caution">
    <text evidence="2">The sequence shown here is derived from an EMBL/GenBank/DDBJ whole genome shotgun (WGS) entry which is preliminary data.</text>
</comment>
<dbReference type="AlphaFoldDB" id="A0A813JX34"/>
<organism evidence="2 3">
    <name type="scientific">Polarella glacialis</name>
    <name type="common">Dinoflagellate</name>
    <dbReference type="NCBI Taxonomy" id="89957"/>
    <lineage>
        <taxon>Eukaryota</taxon>
        <taxon>Sar</taxon>
        <taxon>Alveolata</taxon>
        <taxon>Dinophyceae</taxon>
        <taxon>Suessiales</taxon>
        <taxon>Suessiaceae</taxon>
        <taxon>Polarella</taxon>
    </lineage>
</organism>
<sequence length="184" mass="19080">DPVTSRFLEYLQTKLVFRVYGRDSAAQALAEELAARDTALAPRLLEEACEEYPQEVGEEAPETMDDDDDEVTPAMELSGAYAFAGVPGAIDEEEEEEEALAAPPGACPEAEVSGLRSAAAEGTPAGSLTVAVGSPTSPQIPKVGTAPSLSSVRRQQEEATAGAGGPRELVPTGGAQSSRFCAIL</sequence>
<evidence type="ECO:0000313" key="3">
    <source>
        <dbReference type="Proteomes" id="UP000626109"/>
    </source>
</evidence>
<feature type="region of interest" description="Disordered" evidence="1">
    <location>
        <begin position="115"/>
        <end position="178"/>
    </location>
</feature>
<feature type="non-terminal residue" evidence="2">
    <location>
        <position position="1"/>
    </location>
</feature>
<dbReference type="EMBL" id="CAJNNW010026565">
    <property type="protein sequence ID" value="CAE8686281.1"/>
    <property type="molecule type" value="Genomic_DNA"/>
</dbReference>
<protein>
    <submittedName>
        <fullName evidence="2">Uncharacterized protein</fullName>
    </submittedName>
</protein>
<evidence type="ECO:0000313" key="2">
    <source>
        <dbReference type="EMBL" id="CAE8686281.1"/>
    </source>
</evidence>
<reference evidence="2" key="1">
    <citation type="submission" date="2021-02" db="EMBL/GenBank/DDBJ databases">
        <authorList>
            <person name="Dougan E. K."/>
            <person name="Rhodes N."/>
            <person name="Thang M."/>
            <person name="Chan C."/>
        </authorList>
    </citation>
    <scope>NUCLEOTIDE SEQUENCE</scope>
</reference>
<evidence type="ECO:0000256" key="1">
    <source>
        <dbReference type="SAM" id="MobiDB-lite"/>
    </source>
</evidence>
<proteinExistence type="predicted"/>